<evidence type="ECO:0000313" key="2">
    <source>
        <dbReference type="Proteomes" id="UP000054928"/>
    </source>
</evidence>
<accession>A0A0P1A590</accession>
<dbReference type="EMBL" id="CCYD01000007">
    <property type="protein sequence ID" value="CEG35082.1"/>
    <property type="molecule type" value="Genomic_DNA"/>
</dbReference>
<dbReference type="GeneID" id="59052685"/>
<dbReference type="RefSeq" id="XP_036262958.1">
    <property type="nucleotide sequence ID" value="XM_036407294.1"/>
</dbReference>
<protein>
    <submittedName>
        <fullName evidence="1">Uncharacterized protein</fullName>
    </submittedName>
</protein>
<organism evidence="1 2">
    <name type="scientific">Plasmopara halstedii</name>
    <name type="common">Downy mildew of sunflower</name>
    <dbReference type="NCBI Taxonomy" id="4781"/>
    <lineage>
        <taxon>Eukaryota</taxon>
        <taxon>Sar</taxon>
        <taxon>Stramenopiles</taxon>
        <taxon>Oomycota</taxon>
        <taxon>Peronosporomycetes</taxon>
        <taxon>Peronosporales</taxon>
        <taxon>Peronosporaceae</taxon>
        <taxon>Plasmopara</taxon>
    </lineage>
</organism>
<keyword evidence="2" id="KW-1185">Reference proteome</keyword>
<evidence type="ECO:0000313" key="1">
    <source>
        <dbReference type="EMBL" id="CEG35082.1"/>
    </source>
</evidence>
<dbReference type="Proteomes" id="UP000054928">
    <property type="component" value="Unassembled WGS sequence"/>
</dbReference>
<proteinExistence type="predicted"/>
<sequence length="78" mass="8828">MRVSWKRPRIHQLQNCHQNDHAESARVSATGNFAFAQVAGISFSPIDERDLEQESDNLICVGKYNAIELSVEYVFSDS</sequence>
<dbReference type="AlphaFoldDB" id="A0A0P1A590"/>
<name>A0A0P1A590_PLAHL</name>
<reference evidence="2" key="1">
    <citation type="submission" date="2014-09" db="EMBL/GenBank/DDBJ databases">
        <authorList>
            <person name="Sharma Rahul"/>
            <person name="Thines Marco"/>
        </authorList>
    </citation>
    <scope>NUCLEOTIDE SEQUENCE [LARGE SCALE GENOMIC DNA]</scope>
</reference>